<dbReference type="InterPro" id="IPR027417">
    <property type="entry name" value="P-loop_NTPase"/>
</dbReference>
<dbReference type="AlphaFoldDB" id="A0A1F6VIV6"/>
<evidence type="ECO:0000256" key="5">
    <source>
        <dbReference type="ARBA" id="ARBA00049244"/>
    </source>
</evidence>
<name>A0A1F6VIV6_9BACT</name>
<dbReference type="GO" id="GO:0003887">
    <property type="term" value="F:DNA-directed DNA polymerase activity"/>
    <property type="evidence" value="ECO:0007669"/>
    <property type="project" value="UniProtKB-KW"/>
</dbReference>
<dbReference type="Gene3D" id="1.10.8.60">
    <property type="match status" value="1"/>
</dbReference>
<comment type="similarity">
    <text evidence="6">Belongs to the DnaX/STICHEL family.</text>
</comment>
<protein>
    <recommendedName>
        <fullName evidence="6">DNA polymerase III subunit gamma/tau</fullName>
        <ecNumber evidence="6">2.7.7.7</ecNumber>
    </recommendedName>
</protein>
<comment type="catalytic activity">
    <reaction evidence="5 6">
        <text>DNA(n) + a 2'-deoxyribonucleoside 5'-triphosphate = DNA(n+1) + diphosphate</text>
        <dbReference type="Rhea" id="RHEA:22508"/>
        <dbReference type="Rhea" id="RHEA-COMP:17339"/>
        <dbReference type="Rhea" id="RHEA-COMP:17340"/>
        <dbReference type="ChEBI" id="CHEBI:33019"/>
        <dbReference type="ChEBI" id="CHEBI:61560"/>
        <dbReference type="ChEBI" id="CHEBI:173112"/>
        <dbReference type="EC" id="2.7.7.7"/>
    </reaction>
</comment>
<dbReference type="InterPro" id="IPR050238">
    <property type="entry name" value="DNA_Rep/Repair_Clamp_Loader"/>
</dbReference>
<evidence type="ECO:0000256" key="6">
    <source>
        <dbReference type="RuleBase" id="RU364063"/>
    </source>
</evidence>
<dbReference type="STRING" id="1801743.A2824_03730"/>
<reference evidence="8 9" key="1">
    <citation type="journal article" date="2016" name="Nat. Commun.">
        <title>Thousands of microbial genomes shed light on interconnected biogeochemical processes in an aquifer system.</title>
        <authorList>
            <person name="Anantharaman K."/>
            <person name="Brown C.T."/>
            <person name="Hug L.A."/>
            <person name="Sharon I."/>
            <person name="Castelle C.J."/>
            <person name="Probst A.J."/>
            <person name="Thomas B.C."/>
            <person name="Singh A."/>
            <person name="Wilkins M.J."/>
            <person name="Karaoz U."/>
            <person name="Brodie E.L."/>
            <person name="Williams K.H."/>
            <person name="Hubbard S.S."/>
            <person name="Banfield J.F."/>
        </authorList>
    </citation>
    <scope>NUCLEOTIDE SEQUENCE [LARGE SCALE GENOMIC DNA]</scope>
</reference>
<dbReference type="InterPro" id="IPR022754">
    <property type="entry name" value="DNA_pol_III_gamma-3"/>
</dbReference>
<sequence length="346" mass="38835">MSNQVLYRKYRPQKFDEVLGQEHIIKVLKGALKLGNISHAYLFSGSRGTGKTSVARIVARELGCSDNDIHEIDAASNRGIDDVRALREAVRSLPFDSKYKIYIIDEVHMLTKEAFNALLKTLEEPPPHVVFILATTELEKVPETIISRCQTFVFKKPTEAILKSFTEEIAKKEGFGLEGEGAELIAILGDGSFRDTHGILEKIFSFSRDKKISLKEIEEVTGAPSRSSVHGFIQALADGSLENGLASIEKVNKNNLDAKVFLKLVLYKLRMIFLLRYSKEAKTDMAEKVGKEELNFLTDLSKNKSKYLSANTLSLFLGAYQEMRYAFIPELPLELALIKILSQNDK</sequence>
<dbReference type="InterPro" id="IPR008921">
    <property type="entry name" value="DNA_pol3_clamp-load_cplx_C"/>
</dbReference>
<dbReference type="Proteomes" id="UP000178059">
    <property type="component" value="Unassembled WGS sequence"/>
</dbReference>
<comment type="caution">
    <text evidence="8">The sequence shown here is derived from an EMBL/GenBank/DDBJ whole genome shotgun (WGS) entry which is preliminary data.</text>
</comment>
<dbReference type="Gene3D" id="1.20.272.10">
    <property type="match status" value="1"/>
</dbReference>
<dbReference type="EMBL" id="MFTT01000022">
    <property type="protein sequence ID" value="OGI69611.1"/>
    <property type="molecule type" value="Genomic_DNA"/>
</dbReference>
<comment type="function">
    <text evidence="6">DNA polymerase III is a complex, multichain enzyme responsible for most of the replicative synthesis in bacteria. This DNA polymerase also exhibits 3' to 5' exonuclease activity.</text>
</comment>
<dbReference type="Pfam" id="PF12169">
    <property type="entry name" value="DNA_pol3_gamma3"/>
    <property type="match status" value="1"/>
</dbReference>
<dbReference type="GO" id="GO:0006261">
    <property type="term" value="P:DNA-templated DNA replication"/>
    <property type="evidence" value="ECO:0007669"/>
    <property type="project" value="TreeGrafter"/>
</dbReference>
<dbReference type="GO" id="GO:0005524">
    <property type="term" value="F:ATP binding"/>
    <property type="evidence" value="ECO:0007669"/>
    <property type="project" value="UniProtKB-KW"/>
</dbReference>
<dbReference type="SUPFAM" id="SSF48019">
    <property type="entry name" value="post-AAA+ oligomerization domain-like"/>
    <property type="match status" value="1"/>
</dbReference>
<dbReference type="Pfam" id="PF13177">
    <property type="entry name" value="DNA_pol3_delta2"/>
    <property type="match status" value="1"/>
</dbReference>
<dbReference type="GO" id="GO:0009360">
    <property type="term" value="C:DNA polymerase III complex"/>
    <property type="evidence" value="ECO:0007669"/>
    <property type="project" value="InterPro"/>
</dbReference>
<accession>A0A1F6VIV6</accession>
<organism evidence="8 9">
    <name type="scientific">Candidatus Nomurabacteria bacterium RIFCSPHIGHO2_01_FULL_42_16</name>
    <dbReference type="NCBI Taxonomy" id="1801743"/>
    <lineage>
        <taxon>Bacteria</taxon>
        <taxon>Candidatus Nomuraibacteriota</taxon>
    </lineage>
</organism>
<dbReference type="GO" id="GO:0003677">
    <property type="term" value="F:DNA binding"/>
    <property type="evidence" value="ECO:0007669"/>
    <property type="project" value="InterPro"/>
</dbReference>
<keyword evidence="4 6" id="KW-0239">DNA-directed DNA polymerase</keyword>
<dbReference type="InterPro" id="IPR012763">
    <property type="entry name" value="DNA_pol_III_sug/sutau_N"/>
</dbReference>
<evidence type="ECO:0000256" key="1">
    <source>
        <dbReference type="ARBA" id="ARBA00022679"/>
    </source>
</evidence>
<keyword evidence="2 6" id="KW-0548">Nucleotidyltransferase</keyword>
<evidence type="ECO:0000313" key="9">
    <source>
        <dbReference type="Proteomes" id="UP000178059"/>
    </source>
</evidence>
<feature type="domain" description="AAA+ ATPase" evidence="7">
    <location>
        <begin position="37"/>
        <end position="158"/>
    </location>
</feature>
<keyword evidence="3 6" id="KW-0235">DNA replication</keyword>
<evidence type="ECO:0000256" key="4">
    <source>
        <dbReference type="ARBA" id="ARBA00022932"/>
    </source>
</evidence>
<proteinExistence type="inferred from homology"/>
<evidence type="ECO:0000256" key="3">
    <source>
        <dbReference type="ARBA" id="ARBA00022705"/>
    </source>
</evidence>
<keyword evidence="6" id="KW-0547">Nucleotide-binding</keyword>
<evidence type="ECO:0000256" key="2">
    <source>
        <dbReference type="ARBA" id="ARBA00022695"/>
    </source>
</evidence>
<dbReference type="SUPFAM" id="SSF52540">
    <property type="entry name" value="P-loop containing nucleoside triphosphate hydrolases"/>
    <property type="match status" value="1"/>
</dbReference>
<comment type="subunit">
    <text evidence="6">DNA polymerase III contains a core (composed of alpha, epsilon and theta chains) that associates with a tau subunit. This core dimerizes to form the POLIII' complex. PolIII' associates with the gamma complex (composed of gamma, delta, delta', psi and chi chains) and with the beta chain to form the complete DNA polymerase III complex.</text>
</comment>
<dbReference type="PANTHER" id="PTHR11669">
    <property type="entry name" value="REPLICATION FACTOR C / DNA POLYMERASE III GAMMA-TAU SUBUNIT"/>
    <property type="match status" value="1"/>
</dbReference>
<evidence type="ECO:0000313" key="8">
    <source>
        <dbReference type="EMBL" id="OGI69611.1"/>
    </source>
</evidence>
<dbReference type="NCBIfam" id="TIGR02397">
    <property type="entry name" value="dnaX_nterm"/>
    <property type="match status" value="1"/>
</dbReference>
<gene>
    <name evidence="6" type="primary">dnaX</name>
    <name evidence="8" type="ORF">A2824_03730</name>
</gene>
<keyword evidence="6" id="KW-0067">ATP-binding</keyword>
<dbReference type="SMART" id="SM00382">
    <property type="entry name" value="AAA"/>
    <property type="match status" value="1"/>
</dbReference>
<dbReference type="Gene3D" id="3.40.50.300">
    <property type="entry name" value="P-loop containing nucleotide triphosphate hydrolases"/>
    <property type="match status" value="1"/>
</dbReference>
<dbReference type="EC" id="2.7.7.7" evidence="6"/>
<dbReference type="InterPro" id="IPR003593">
    <property type="entry name" value="AAA+_ATPase"/>
</dbReference>
<evidence type="ECO:0000259" key="7">
    <source>
        <dbReference type="SMART" id="SM00382"/>
    </source>
</evidence>
<dbReference type="PANTHER" id="PTHR11669:SF0">
    <property type="entry name" value="PROTEIN STICHEL-LIKE 2"/>
    <property type="match status" value="1"/>
</dbReference>
<keyword evidence="1 6" id="KW-0808">Transferase</keyword>
<dbReference type="CDD" id="cd00009">
    <property type="entry name" value="AAA"/>
    <property type="match status" value="1"/>
</dbReference>